<proteinExistence type="predicted"/>
<evidence type="ECO:0000313" key="3">
    <source>
        <dbReference type="Proteomes" id="UP000216913"/>
    </source>
</evidence>
<accession>A0A261U045</accession>
<feature type="signal peptide" evidence="1">
    <location>
        <begin position="1"/>
        <end position="23"/>
    </location>
</feature>
<evidence type="ECO:0000313" key="2">
    <source>
        <dbReference type="EMBL" id="OZI55324.1"/>
    </source>
</evidence>
<comment type="caution">
    <text evidence="2">The sequence shown here is derived from an EMBL/GenBank/DDBJ whole genome shotgun (WGS) entry which is preliminary data.</text>
</comment>
<dbReference type="Proteomes" id="UP000216913">
    <property type="component" value="Unassembled WGS sequence"/>
</dbReference>
<organism evidence="2 3">
    <name type="scientific">Bordetella genomosp. 5</name>
    <dbReference type="NCBI Taxonomy" id="1395608"/>
    <lineage>
        <taxon>Bacteria</taxon>
        <taxon>Pseudomonadati</taxon>
        <taxon>Pseudomonadota</taxon>
        <taxon>Betaproteobacteria</taxon>
        <taxon>Burkholderiales</taxon>
        <taxon>Alcaligenaceae</taxon>
        <taxon>Bordetella</taxon>
    </lineage>
</organism>
<keyword evidence="1" id="KW-0732">Signal</keyword>
<reference evidence="2 3" key="1">
    <citation type="submission" date="2017-05" db="EMBL/GenBank/DDBJ databases">
        <title>Complete and WGS of Bordetella genogroups.</title>
        <authorList>
            <person name="Spilker T."/>
            <person name="LiPuma J."/>
        </authorList>
    </citation>
    <scope>NUCLEOTIDE SEQUENCE [LARGE SCALE GENOMIC DNA]</scope>
    <source>
        <strain evidence="2 3">AU10456</strain>
    </source>
</reference>
<evidence type="ECO:0000256" key="1">
    <source>
        <dbReference type="SAM" id="SignalP"/>
    </source>
</evidence>
<name>A0A261U045_9BORD</name>
<dbReference type="OrthoDB" id="8913515at2"/>
<dbReference type="RefSeq" id="WP_094798379.1">
    <property type="nucleotide sequence ID" value="NZ_NEVP01000001.1"/>
</dbReference>
<dbReference type="EMBL" id="NEVP01000001">
    <property type="protein sequence ID" value="OZI55324.1"/>
    <property type="molecule type" value="Genomic_DNA"/>
</dbReference>
<feature type="chain" id="PRO_5012221455" description="Peptidase" evidence="1">
    <location>
        <begin position="24"/>
        <end position="95"/>
    </location>
</feature>
<evidence type="ECO:0008006" key="4">
    <source>
        <dbReference type="Google" id="ProtNLM"/>
    </source>
</evidence>
<gene>
    <name evidence="2" type="ORF">CAL25_02645</name>
</gene>
<protein>
    <recommendedName>
        <fullName evidence="4">Peptidase</fullName>
    </recommendedName>
</protein>
<dbReference type="PROSITE" id="PS51257">
    <property type="entry name" value="PROKAR_LIPOPROTEIN"/>
    <property type="match status" value="1"/>
</dbReference>
<sequence>MKSTTRCALAALTLLLAACANEGAPGARPAAPMPGADLDPHGCKPTAGYAWCERLAQCVRPWELARARGLATGPEAFADYCGAPAAAPAFRVPPQ</sequence>
<dbReference type="AlphaFoldDB" id="A0A261U045"/>
<keyword evidence="3" id="KW-1185">Reference proteome</keyword>